<name>A0A7S3L4Q4_9STRA</name>
<dbReference type="GO" id="GO:0005886">
    <property type="term" value="C:plasma membrane"/>
    <property type="evidence" value="ECO:0007669"/>
    <property type="project" value="TreeGrafter"/>
</dbReference>
<feature type="transmembrane region" description="Helical" evidence="7">
    <location>
        <begin position="899"/>
        <end position="922"/>
    </location>
</feature>
<keyword evidence="5 7" id="KW-0472">Membrane</keyword>
<sequence>MNVQEYQLGNVVHLTFQPSSSSSSSDEERRVEIESSRDSAVLTTEASQPHNNTDNARGGDIVVNLSNFSGQLVIQSLSSGISMKPVMKLPPSRARDKNGEIMNEKPFSMALGDPKETIAAMSFSTPPTTPNNKKKQKLQSVNGGNNDGATNNHNSDTHQMGLLQKIFQTSLRVDKPSKPEENNASAVHNEFPNEVPSTPVSARSTGGEWREHYIPEDPENDNAEKGIELFRKIVRKVMACQWRVKSSSTKFMLNQQHSHKSGRWGNLLMLATARGRGTDRIREKRDAVREFDGHGNNTTNARGRESFPTQLHKMCAESNVTLEQLQKALGDHPEAVSIEDARGRLPLHILGDNDYLVATKPGRQTASAFCVILMRAYPLSLTTRDNHRRMPFVAMIEDWVQYVYDQYRRKQANTVETNNVMERIALIKTKTELHKKRRKRKRSLARYKARNAHTDHSDSSRDESVRFDMQNKREEIHAFSETSHPDEVDLWDEVLWCFEMLSVAMDELAGKNGGLFKARRKSLMHHSVKDTTSRTKLATHLCEQIPALIKTILLVDEDAPQTRKRLLKMPIFRRCLLCEESVGPWLLNMLRSRSPVATTRAVDYLELVSGVDVADYIGAYRTPLPSDQETFKSMRTRVFDEINDLEGLVASLEVLENEEAERAAATAVVMNIFDKNLRRPFVLGLVLIDFVLHITLMLAFKRDVSYQGEDREDAIGSVPTQVVIFIASHYFIRKWCEALSLLKLSPQVFKSYFSNIWTFFDFVSIILVLVAVSWNDKNPDVYRQGLNAFVLGLLWIKVLGFLKVVNKEMSTFILSLIQILRDLRHFMIVMAVVIFMFGDMMHIALSTKDDGRYCTENEGDLSGPEEDFCSLQNMDSYLRVYSLLLGDFELDDYKENNGIVVLFVIFTMMGVIILLNVLIAVVSNSYERAKVRSISLFGRARVTFVAQNEALESFLRPGSDPTAGLEFVNSKRKRVWIIGTRLFRVLVLIAIIVTAMSAEVYLAARAYELVLNASLEIVTMVTIFSLTMILTMALVIVVNFALEGVFRNRVSGRAGMIMAKFHEGVRYCARRMGRSLFGLSDAIARGDHNEEQENWETRLEYIERVFEKSLVEVKSDLHQDIIGFEKRLYENNFSIGSEQGAGAAKAVPPKRR</sequence>
<dbReference type="Gene3D" id="1.10.287.70">
    <property type="match status" value="1"/>
</dbReference>
<evidence type="ECO:0000256" key="1">
    <source>
        <dbReference type="ARBA" id="ARBA00004141"/>
    </source>
</evidence>
<dbReference type="PANTHER" id="PTHR10582">
    <property type="entry name" value="TRANSIENT RECEPTOR POTENTIAL ION CHANNEL PROTEIN"/>
    <property type="match status" value="1"/>
</dbReference>
<dbReference type="Pfam" id="PF00520">
    <property type="entry name" value="Ion_trans"/>
    <property type="match status" value="1"/>
</dbReference>
<dbReference type="InterPro" id="IPR024862">
    <property type="entry name" value="TRPV"/>
</dbReference>
<dbReference type="PANTHER" id="PTHR10582:SF2">
    <property type="entry name" value="INACTIVE"/>
    <property type="match status" value="1"/>
</dbReference>
<dbReference type="AlphaFoldDB" id="A0A7S3L4Q4"/>
<feature type="transmembrane region" description="Helical" evidence="7">
    <location>
        <begin position="752"/>
        <end position="774"/>
    </location>
</feature>
<reference evidence="9" key="1">
    <citation type="submission" date="2021-01" db="EMBL/GenBank/DDBJ databases">
        <authorList>
            <person name="Corre E."/>
            <person name="Pelletier E."/>
            <person name="Niang G."/>
            <person name="Scheremetjew M."/>
            <person name="Finn R."/>
            <person name="Kale V."/>
            <person name="Holt S."/>
            <person name="Cochrane G."/>
            <person name="Meng A."/>
            <person name="Brown T."/>
            <person name="Cohen L."/>
        </authorList>
    </citation>
    <scope>NUCLEOTIDE SEQUENCE</scope>
    <source>
        <strain evidence="9">CCMP127</strain>
    </source>
</reference>
<dbReference type="GO" id="GO:0098703">
    <property type="term" value="P:calcium ion import across plasma membrane"/>
    <property type="evidence" value="ECO:0007669"/>
    <property type="project" value="TreeGrafter"/>
</dbReference>
<feature type="domain" description="Ion transport" evidence="8">
    <location>
        <begin position="713"/>
        <end position="932"/>
    </location>
</feature>
<feature type="region of interest" description="Disordered" evidence="6">
    <location>
        <begin position="432"/>
        <end position="465"/>
    </location>
</feature>
<feature type="transmembrane region" description="Helical" evidence="7">
    <location>
        <begin position="1023"/>
        <end position="1046"/>
    </location>
</feature>
<dbReference type="GO" id="GO:0005216">
    <property type="term" value="F:monoatomic ion channel activity"/>
    <property type="evidence" value="ECO:0007669"/>
    <property type="project" value="InterPro"/>
</dbReference>
<evidence type="ECO:0000256" key="4">
    <source>
        <dbReference type="ARBA" id="ARBA00022989"/>
    </source>
</evidence>
<feature type="transmembrane region" description="Helical" evidence="7">
    <location>
        <begin position="826"/>
        <end position="845"/>
    </location>
</feature>
<organism evidence="9">
    <name type="scientific">Amphora coffeiformis</name>
    <dbReference type="NCBI Taxonomy" id="265554"/>
    <lineage>
        <taxon>Eukaryota</taxon>
        <taxon>Sar</taxon>
        <taxon>Stramenopiles</taxon>
        <taxon>Ochrophyta</taxon>
        <taxon>Bacillariophyta</taxon>
        <taxon>Bacillariophyceae</taxon>
        <taxon>Bacillariophycidae</taxon>
        <taxon>Thalassiophysales</taxon>
        <taxon>Catenulaceae</taxon>
        <taxon>Amphora</taxon>
    </lineage>
</organism>
<evidence type="ECO:0000313" key="9">
    <source>
        <dbReference type="EMBL" id="CAE0409285.1"/>
    </source>
</evidence>
<keyword evidence="2 7" id="KW-0812">Transmembrane</keyword>
<keyword evidence="4 7" id="KW-1133">Transmembrane helix</keyword>
<feature type="transmembrane region" description="Helical" evidence="7">
    <location>
        <begin position="680"/>
        <end position="699"/>
    </location>
</feature>
<feature type="region of interest" description="Disordered" evidence="6">
    <location>
        <begin position="17"/>
        <end position="58"/>
    </location>
</feature>
<gene>
    <name evidence="9" type="ORF">ACOF00016_LOCUS6967</name>
</gene>
<evidence type="ECO:0000256" key="7">
    <source>
        <dbReference type="SAM" id="Phobius"/>
    </source>
</evidence>
<feature type="compositionally biased region" description="Polar residues" evidence="6">
    <location>
        <begin position="41"/>
        <end position="55"/>
    </location>
</feature>
<feature type="transmembrane region" description="Helical" evidence="7">
    <location>
        <begin position="786"/>
        <end position="805"/>
    </location>
</feature>
<feature type="compositionally biased region" description="Basic and acidic residues" evidence="6">
    <location>
        <begin position="452"/>
        <end position="465"/>
    </location>
</feature>
<protein>
    <recommendedName>
        <fullName evidence="8">Ion transport domain-containing protein</fullName>
    </recommendedName>
</protein>
<feature type="compositionally biased region" description="Polar residues" evidence="6">
    <location>
        <begin position="138"/>
        <end position="155"/>
    </location>
</feature>
<dbReference type="EMBL" id="HBIM01008208">
    <property type="protein sequence ID" value="CAE0409285.1"/>
    <property type="molecule type" value="Transcribed_RNA"/>
</dbReference>
<evidence type="ECO:0000256" key="5">
    <source>
        <dbReference type="ARBA" id="ARBA00023136"/>
    </source>
</evidence>
<feature type="transmembrane region" description="Helical" evidence="7">
    <location>
        <begin position="982"/>
        <end position="1003"/>
    </location>
</feature>
<evidence type="ECO:0000259" key="8">
    <source>
        <dbReference type="Pfam" id="PF00520"/>
    </source>
</evidence>
<accession>A0A7S3L4Q4</accession>
<feature type="compositionally biased region" description="Basic and acidic residues" evidence="6">
    <location>
        <begin position="26"/>
        <end position="37"/>
    </location>
</feature>
<evidence type="ECO:0000256" key="3">
    <source>
        <dbReference type="ARBA" id="ARBA00022737"/>
    </source>
</evidence>
<evidence type="ECO:0000256" key="6">
    <source>
        <dbReference type="SAM" id="MobiDB-lite"/>
    </source>
</evidence>
<keyword evidence="3" id="KW-0677">Repeat</keyword>
<comment type="subcellular location">
    <subcellularLocation>
        <location evidence="1">Membrane</location>
        <topology evidence="1">Multi-pass membrane protein</topology>
    </subcellularLocation>
</comment>
<proteinExistence type="predicted"/>
<dbReference type="InterPro" id="IPR005821">
    <property type="entry name" value="Ion_trans_dom"/>
</dbReference>
<evidence type="ECO:0000256" key="2">
    <source>
        <dbReference type="ARBA" id="ARBA00022692"/>
    </source>
</evidence>
<feature type="region of interest" description="Disordered" evidence="6">
    <location>
        <begin position="124"/>
        <end position="155"/>
    </location>
</feature>
<feature type="compositionally biased region" description="Basic residues" evidence="6">
    <location>
        <begin position="433"/>
        <end position="451"/>
    </location>
</feature>